<comment type="caution">
    <text evidence="2">The sequence shown here is derived from an EMBL/GenBank/DDBJ whole genome shotgun (WGS) entry which is preliminary data.</text>
</comment>
<dbReference type="PANTHER" id="PTHR47197">
    <property type="entry name" value="PROTEIN NIRF"/>
    <property type="match status" value="1"/>
</dbReference>
<feature type="chain" id="PRO_5046891716" description="WD40 repeat domain-containing protein" evidence="1">
    <location>
        <begin position="23"/>
        <end position="602"/>
    </location>
</feature>
<reference evidence="3" key="1">
    <citation type="journal article" date="2019" name="Int. J. Syst. Evol. Microbiol.">
        <title>The Global Catalogue of Microorganisms (GCM) 10K type strain sequencing project: providing services to taxonomists for standard genome sequencing and annotation.</title>
        <authorList>
            <consortium name="The Broad Institute Genomics Platform"/>
            <consortium name="The Broad Institute Genome Sequencing Center for Infectious Disease"/>
            <person name="Wu L."/>
            <person name="Ma J."/>
        </authorList>
    </citation>
    <scope>NUCLEOTIDE SEQUENCE [LARGE SCALE GENOMIC DNA]</scope>
    <source>
        <strain evidence="3">JCM 31404</strain>
    </source>
</reference>
<dbReference type="Proteomes" id="UP000634308">
    <property type="component" value="Unassembled WGS sequence"/>
</dbReference>
<dbReference type="SUPFAM" id="SSF82171">
    <property type="entry name" value="DPP6 N-terminal domain-like"/>
    <property type="match status" value="1"/>
</dbReference>
<protein>
    <recommendedName>
        <fullName evidence="4">WD40 repeat domain-containing protein</fullName>
    </recommendedName>
</protein>
<dbReference type="RefSeq" id="WP_189063226.1">
    <property type="nucleotide sequence ID" value="NZ_BMQM01000001.1"/>
</dbReference>
<sequence length="602" mass="60625">MNAPIRAVAVLSVLLSPLAAPAAGLSLASPQGVFLTGPVNVSGARLLPGGGVVVCLGARLSVLDGAGAALRSVPTGADCAGLSVSPDGTLALTTTQAGGSGEEGSAGVVSVWRLADGARTTQLSVPQLAGAGFNGPRSVLIGSARGTEQLDLPSGTRRPLGTQGVTFLTTSADGTHAVVGRDRRVQLLDARTAAVLSGHVCDDTCPVGTVGFSADGRSAAVQAGTQLIALRENYPSTVVARDAGQVAGVPLRDGTVLTLEGAPGSGELQRRDLLTGRREKTLTVPGGPVQPTQVTADGQLLSVTAGGLSVGTADQPAARRISLPARVTGGGTDPATGRAASLLGGALSVNGQVIAPQVWAVQTMNRATWLLAADGSGGLSLRQLDGGKVRTVAPAGTATQLSVNHWGNVAAVWNDDRLSVVSQKTGKVTATLAAPGLLGAARVTLSPDATRAFVLPARGDGFVALLDSGKRFALPVAPGRRAADVQISGRGVLAFTAPDGTTDLYQPGNRVPYATVSAAPPARTVSSARFSPDSALLAVPARDERGWRVDLVNAATGRVDARTPVLADPPSFIAWAADSRSLTLGAGRLDRLESVTVFPLAD</sequence>
<keyword evidence="1" id="KW-0732">Signal</keyword>
<proteinExistence type="predicted"/>
<dbReference type="Gene3D" id="2.130.10.10">
    <property type="entry name" value="YVTN repeat-like/Quinoprotein amine dehydrogenase"/>
    <property type="match status" value="2"/>
</dbReference>
<keyword evidence="3" id="KW-1185">Reference proteome</keyword>
<dbReference type="EMBL" id="BMQM01000001">
    <property type="protein sequence ID" value="GGR45565.1"/>
    <property type="molecule type" value="Genomic_DNA"/>
</dbReference>
<gene>
    <name evidence="2" type="ORF">GCM10008959_03430</name>
</gene>
<organism evidence="2 3">
    <name type="scientific">Deinococcus seoulensis</name>
    <dbReference type="NCBI Taxonomy" id="1837379"/>
    <lineage>
        <taxon>Bacteria</taxon>
        <taxon>Thermotogati</taxon>
        <taxon>Deinococcota</taxon>
        <taxon>Deinococci</taxon>
        <taxon>Deinococcales</taxon>
        <taxon>Deinococcaceae</taxon>
        <taxon>Deinococcus</taxon>
    </lineage>
</organism>
<accession>A0ABQ2RQA1</accession>
<name>A0ABQ2RQA1_9DEIO</name>
<evidence type="ECO:0000313" key="3">
    <source>
        <dbReference type="Proteomes" id="UP000634308"/>
    </source>
</evidence>
<evidence type="ECO:0000313" key="2">
    <source>
        <dbReference type="EMBL" id="GGR45565.1"/>
    </source>
</evidence>
<dbReference type="PANTHER" id="PTHR47197:SF3">
    <property type="entry name" value="DIHYDRO-HEME D1 DEHYDROGENASE"/>
    <property type="match status" value="1"/>
</dbReference>
<evidence type="ECO:0008006" key="4">
    <source>
        <dbReference type="Google" id="ProtNLM"/>
    </source>
</evidence>
<feature type="signal peptide" evidence="1">
    <location>
        <begin position="1"/>
        <end position="22"/>
    </location>
</feature>
<dbReference type="InterPro" id="IPR015943">
    <property type="entry name" value="WD40/YVTN_repeat-like_dom_sf"/>
</dbReference>
<evidence type="ECO:0000256" key="1">
    <source>
        <dbReference type="SAM" id="SignalP"/>
    </source>
</evidence>
<dbReference type="InterPro" id="IPR051200">
    <property type="entry name" value="Host-pathogen_enzymatic-act"/>
</dbReference>